<dbReference type="Gene3D" id="1.10.10.10">
    <property type="entry name" value="Winged helix-like DNA-binding domain superfamily/Winged helix DNA-binding domain"/>
    <property type="match status" value="1"/>
</dbReference>
<evidence type="ECO:0000256" key="2">
    <source>
        <dbReference type="ARBA" id="ARBA00022603"/>
    </source>
</evidence>
<dbReference type="BioCyc" id="PSP1104324:GJSN-243-MONOMER"/>
<keyword evidence="3 8" id="KW-0808">Transferase</keyword>
<dbReference type="HOGENOM" id="CLU_1754770_0_0_2"/>
<organism evidence="8 9">
    <name type="scientific">Pyrobaculum ferrireducens</name>
    <dbReference type="NCBI Taxonomy" id="1104324"/>
    <lineage>
        <taxon>Archaea</taxon>
        <taxon>Thermoproteota</taxon>
        <taxon>Thermoprotei</taxon>
        <taxon>Thermoproteales</taxon>
        <taxon>Thermoproteaceae</taxon>
        <taxon>Pyrobaculum</taxon>
    </lineage>
</organism>
<dbReference type="GeneID" id="11596050"/>
<dbReference type="SUPFAM" id="SSF46767">
    <property type="entry name" value="Methylated DNA-protein cysteine methyltransferase, C-terminal domain"/>
    <property type="match status" value="1"/>
</dbReference>
<keyword evidence="5" id="KW-0234">DNA repair</keyword>
<dbReference type="InterPro" id="IPR036217">
    <property type="entry name" value="MethylDNA_cys_MeTrfase_DNAb"/>
</dbReference>
<dbReference type="PROSITE" id="PS00374">
    <property type="entry name" value="MGMT"/>
    <property type="match status" value="1"/>
</dbReference>
<dbReference type="EMBL" id="CP003098">
    <property type="protein sequence ID" value="AET31711.1"/>
    <property type="molecule type" value="Genomic_DNA"/>
</dbReference>
<sequence length="163" mass="17620">MSRPKGTSAPQGGEEVSCSKYGPVVVGWDGARIFTNPAGCSRWVSLRELVGEVRLEGVDRRLLYLLGVPRGYVTTYKLYAEVLGTSPRHVGRLMASNPLPVVLPCHRVVKSDLSLGGYTAGVEVKRALLAYEGALCGGRPCRVARPRLVEDWGVALLESLGLR</sequence>
<evidence type="ECO:0000256" key="4">
    <source>
        <dbReference type="ARBA" id="ARBA00022763"/>
    </source>
</evidence>
<dbReference type="NCBIfam" id="TIGR00589">
    <property type="entry name" value="ogt"/>
    <property type="match status" value="1"/>
</dbReference>
<dbReference type="CDD" id="cd06445">
    <property type="entry name" value="ATase"/>
    <property type="match status" value="1"/>
</dbReference>
<dbReference type="Proteomes" id="UP000005867">
    <property type="component" value="Chromosome"/>
</dbReference>
<name>G7VF95_9CREN</name>
<dbReference type="PANTHER" id="PTHR10815">
    <property type="entry name" value="METHYLATED-DNA--PROTEIN-CYSTEINE METHYLTRANSFERASE"/>
    <property type="match status" value="1"/>
</dbReference>
<dbReference type="GO" id="GO:0032259">
    <property type="term" value="P:methylation"/>
    <property type="evidence" value="ECO:0007669"/>
    <property type="project" value="UniProtKB-KW"/>
</dbReference>
<evidence type="ECO:0000256" key="5">
    <source>
        <dbReference type="ARBA" id="ARBA00023204"/>
    </source>
</evidence>
<dbReference type="InterPro" id="IPR036388">
    <property type="entry name" value="WH-like_DNA-bd_sf"/>
</dbReference>
<evidence type="ECO:0000313" key="8">
    <source>
        <dbReference type="EMBL" id="AET31711.1"/>
    </source>
</evidence>
<dbReference type="eggNOG" id="arCOG02724">
    <property type="taxonomic scope" value="Archaea"/>
</dbReference>
<dbReference type="InterPro" id="IPR014048">
    <property type="entry name" value="MethylDNA_cys_MeTrfase_DNA-bd"/>
</dbReference>
<comment type="catalytic activity">
    <reaction evidence="6">
        <text>a 6-O-methyl-2'-deoxyguanosine in DNA + L-cysteinyl-[protein] = S-methyl-L-cysteinyl-[protein] + a 2'-deoxyguanosine in DNA</text>
        <dbReference type="Rhea" id="RHEA:24000"/>
        <dbReference type="Rhea" id="RHEA-COMP:10131"/>
        <dbReference type="Rhea" id="RHEA-COMP:10132"/>
        <dbReference type="Rhea" id="RHEA-COMP:11367"/>
        <dbReference type="Rhea" id="RHEA-COMP:11368"/>
        <dbReference type="ChEBI" id="CHEBI:29950"/>
        <dbReference type="ChEBI" id="CHEBI:82612"/>
        <dbReference type="ChEBI" id="CHEBI:85445"/>
        <dbReference type="ChEBI" id="CHEBI:85448"/>
        <dbReference type="EC" id="2.1.1.63"/>
    </reaction>
</comment>
<accession>G7VF95</accession>
<dbReference type="OrthoDB" id="372118at2157"/>
<dbReference type="RefSeq" id="WP_014287539.1">
    <property type="nucleotide sequence ID" value="NC_016645.1"/>
</dbReference>
<dbReference type="STRING" id="1104324.P186_0251"/>
<evidence type="ECO:0000259" key="7">
    <source>
        <dbReference type="Pfam" id="PF01035"/>
    </source>
</evidence>
<dbReference type="InterPro" id="IPR001497">
    <property type="entry name" value="MethylDNA_cys_MeTrfase_AS"/>
</dbReference>
<dbReference type="GO" id="GO:0006281">
    <property type="term" value="P:DNA repair"/>
    <property type="evidence" value="ECO:0007669"/>
    <property type="project" value="UniProtKB-KW"/>
</dbReference>
<gene>
    <name evidence="8" type="ORF">P186_0251</name>
</gene>
<evidence type="ECO:0000256" key="3">
    <source>
        <dbReference type="ARBA" id="ARBA00022679"/>
    </source>
</evidence>
<dbReference type="Pfam" id="PF01035">
    <property type="entry name" value="DNA_binding_1"/>
    <property type="match status" value="1"/>
</dbReference>
<dbReference type="AlphaFoldDB" id="G7VF95"/>
<keyword evidence="9" id="KW-1185">Reference proteome</keyword>
<keyword evidence="4" id="KW-0227">DNA damage</keyword>
<dbReference type="GO" id="GO:0003908">
    <property type="term" value="F:methylated-DNA-[protein]-cysteine S-methyltransferase activity"/>
    <property type="evidence" value="ECO:0007669"/>
    <property type="project" value="UniProtKB-EC"/>
</dbReference>
<evidence type="ECO:0000256" key="1">
    <source>
        <dbReference type="ARBA" id="ARBA00001286"/>
    </source>
</evidence>
<dbReference type="PANTHER" id="PTHR10815:SF13">
    <property type="entry name" value="METHYLATED-DNA--PROTEIN-CYSTEINE METHYLTRANSFERASE"/>
    <property type="match status" value="1"/>
</dbReference>
<keyword evidence="2 8" id="KW-0489">Methyltransferase</keyword>
<protein>
    <submittedName>
        <fullName evidence="8">Methylated DNA-protein cysteine methyltransferase</fullName>
    </submittedName>
</protein>
<proteinExistence type="predicted"/>
<evidence type="ECO:0000256" key="6">
    <source>
        <dbReference type="ARBA" id="ARBA00049348"/>
    </source>
</evidence>
<dbReference type="KEGG" id="pyr:P186_0251"/>
<feature type="domain" description="Methylated-DNA-[protein]-cysteine S-methyltransferase DNA binding" evidence="7">
    <location>
        <begin position="65"/>
        <end position="134"/>
    </location>
</feature>
<evidence type="ECO:0000313" key="9">
    <source>
        <dbReference type="Proteomes" id="UP000005867"/>
    </source>
</evidence>
<comment type="catalytic activity">
    <reaction evidence="1">
        <text>a 4-O-methyl-thymidine in DNA + L-cysteinyl-[protein] = a thymidine in DNA + S-methyl-L-cysteinyl-[protein]</text>
        <dbReference type="Rhea" id="RHEA:53428"/>
        <dbReference type="Rhea" id="RHEA-COMP:10131"/>
        <dbReference type="Rhea" id="RHEA-COMP:10132"/>
        <dbReference type="Rhea" id="RHEA-COMP:13555"/>
        <dbReference type="Rhea" id="RHEA-COMP:13556"/>
        <dbReference type="ChEBI" id="CHEBI:29950"/>
        <dbReference type="ChEBI" id="CHEBI:82612"/>
        <dbReference type="ChEBI" id="CHEBI:137386"/>
        <dbReference type="ChEBI" id="CHEBI:137387"/>
        <dbReference type="EC" id="2.1.1.63"/>
    </reaction>
</comment>
<reference evidence="8 9" key="1">
    <citation type="journal article" date="2012" name="J. Bacteriol.">
        <title>Complete genome sequence of strain 1860, a crenarchaeon of the genus pyrobaculum able to grow with various electron acceptors.</title>
        <authorList>
            <person name="Mardanov A.V."/>
            <person name="Gumerov V.M."/>
            <person name="Slobodkina G.B."/>
            <person name="Beletsky A.V."/>
            <person name="Bonch-Osmolovskaya E.A."/>
            <person name="Ravin N.V."/>
            <person name="Skryabin K.G."/>
        </authorList>
    </citation>
    <scope>NUCLEOTIDE SEQUENCE [LARGE SCALE GENOMIC DNA]</scope>
    <source>
        <strain evidence="8 9">1860</strain>
    </source>
</reference>